<dbReference type="RefSeq" id="WP_281384071.1">
    <property type="nucleotide sequence ID" value="NZ_JACHLR010000032.1"/>
</dbReference>
<evidence type="ECO:0000313" key="1">
    <source>
        <dbReference type="EMBL" id="MBB4860811.1"/>
    </source>
</evidence>
<organism evidence="1 2">
    <name type="scientific">Novosphingobium chloroacetimidivorans</name>
    <dbReference type="NCBI Taxonomy" id="1428314"/>
    <lineage>
        <taxon>Bacteria</taxon>
        <taxon>Pseudomonadati</taxon>
        <taxon>Pseudomonadota</taxon>
        <taxon>Alphaproteobacteria</taxon>
        <taxon>Sphingomonadales</taxon>
        <taxon>Sphingomonadaceae</taxon>
        <taxon>Novosphingobium</taxon>
    </lineage>
</organism>
<proteinExistence type="predicted"/>
<dbReference type="EMBL" id="JACHLR010000032">
    <property type="protein sequence ID" value="MBB4860811.1"/>
    <property type="molecule type" value="Genomic_DNA"/>
</dbReference>
<dbReference type="Proteomes" id="UP000555448">
    <property type="component" value="Unassembled WGS sequence"/>
</dbReference>
<gene>
    <name evidence="1" type="ORF">HNO88_004156</name>
</gene>
<reference evidence="1 2" key="1">
    <citation type="submission" date="2020-08" db="EMBL/GenBank/DDBJ databases">
        <title>Functional genomics of gut bacteria from endangered species of beetles.</title>
        <authorList>
            <person name="Carlos-Shanley C."/>
        </authorList>
    </citation>
    <scope>NUCLEOTIDE SEQUENCE [LARGE SCALE GENOMIC DNA]</scope>
    <source>
        <strain evidence="1 2">S00245</strain>
    </source>
</reference>
<sequence length="41" mass="4373">MADGAIGLIPAIVASRWLLEAVSKPDVAERANTEKPLKELV</sequence>
<protein>
    <submittedName>
        <fullName evidence="1">Uncharacterized protein</fullName>
    </submittedName>
</protein>
<accession>A0A7W7NXW4</accession>
<evidence type="ECO:0000313" key="2">
    <source>
        <dbReference type="Proteomes" id="UP000555448"/>
    </source>
</evidence>
<dbReference type="AlphaFoldDB" id="A0A7W7NXW4"/>
<comment type="caution">
    <text evidence="1">The sequence shown here is derived from an EMBL/GenBank/DDBJ whole genome shotgun (WGS) entry which is preliminary data.</text>
</comment>
<name>A0A7W7NXW4_9SPHN</name>
<keyword evidence="2" id="KW-1185">Reference proteome</keyword>